<dbReference type="STRING" id="1685010.A0O34_10095"/>
<protein>
    <recommendedName>
        <fullName evidence="3">TonB C-terminal domain-containing protein</fullName>
    </recommendedName>
</protein>
<organism evidence="1 2">
    <name type="scientific">Chryseobacterium glaciei</name>
    <dbReference type="NCBI Taxonomy" id="1685010"/>
    <lineage>
        <taxon>Bacteria</taxon>
        <taxon>Pseudomonadati</taxon>
        <taxon>Bacteroidota</taxon>
        <taxon>Flavobacteriia</taxon>
        <taxon>Flavobacteriales</taxon>
        <taxon>Weeksellaceae</taxon>
        <taxon>Chryseobacterium group</taxon>
        <taxon>Chryseobacterium</taxon>
    </lineage>
</organism>
<dbReference type="EMBL" id="CP015199">
    <property type="protein sequence ID" value="ANF50846.1"/>
    <property type="molecule type" value="Genomic_DNA"/>
</dbReference>
<name>A0A172XVB0_9FLAO</name>
<accession>A0A172XVB0</accession>
<gene>
    <name evidence="1" type="ORF">A0O34_10095</name>
</gene>
<evidence type="ECO:0008006" key="3">
    <source>
        <dbReference type="Google" id="ProtNLM"/>
    </source>
</evidence>
<proteinExistence type="predicted"/>
<sequence length="246" mass="29286">MIMIKKIFILIFIISIKLLYSQNEVLDEYPKNEYFYEGGAVNFYKEIHDYLENNKFSECDVKEIYQPRIIVTKDAGVKLVQDDDTENIKNNKCAYDLAKEVVKNLKHWKPAEVKGRKIGALTEFIFYPKDLMSNYRENYKADNFVTHAQYPDGNKVFSKEFHDNFMVLFEDYHINGDINLEFYIDKNGHIVNPRIYPVIFDRKFNIDFLRTLSRLKKTWKPALYSNIPIKERIGMPLNFSITFLQR</sequence>
<evidence type="ECO:0000313" key="2">
    <source>
        <dbReference type="Proteomes" id="UP000077824"/>
    </source>
</evidence>
<reference evidence="1 2" key="1">
    <citation type="submission" date="2016-04" db="EMBL/GenBank/DDBJ databases">
        <title>Complete Genome Sequence of Chryseobacterium sp. IHBB 10212.</title>
        <authorList>
            <person name="Pal M."/>
            <person name="Swarnkar M.K."/>
            <person name="Kaushal K."/>
            <person name="Chhibber S."/>
            <person name="Singh A.K."/>
            <person name="Gulati A."/>
        </authorList>
    </citation>
    <scope>NUCLEOTIDE SEQUENCE [LARGE SCALE GENOMIC DNA]</scope>
    <source>
        <strain evidence="1 2">IHBB 10212</strain>
    </source>
</reference>
<evidence type="ECO:0000313" key="1">
    <source>
        <dbReference type="EMBL" id="ANF50846.1"/>
    </source>
</evidence>
<dbReference type="KEGG" id="chh:A0O34_10095"/>
<dbReference type="AlphaFoldDB" id="A0A172XVB0"/>
<dbReference type="Proteomes" id="UP000077824">
    <property type="component" value="Chromosome"/>
</dbReference>
<keyword evidence="2" id="KW-1185">Reference proteome</keyword>